<dbReference type="STRING" id="1811193.A0O21_08435"/>
<dbReference type="AlphaFoldDB" id="A0A172Q994"/>
<dbReference type="InterPro" id="IPR015797">
    <property type="entry name" value="NUDIX_hydrolase-like_dom_sf"/>
</dbReference>
<accession>A0A172Q994</accession>
<dbReference type="GO" id="GO:0016787">
    <property type="term" value="F:hydrolase activity"/>
    <property type="evidence" value="ECO:0007669"/>
    <property type="project" value="UniProtKB-KW"/>
</dbReference>
<protein>
    <submittedName>
        <fullName evidence="4">NUDIX hydrolase</fullName>
    </submittedName>
</protein>
<dbReference type="RefSeq" id="WP_067064233.1">
    <property type="nucleotide sequence ID" value="NZ_CP014699.1"/>
</dbReference>
<dbReference type="PANTHER" id="PTHR43046">
    <property type="entry name" value="GDP-MANNOSE MANNOSYL HYDROLASE"/>
    <property type="match status" value="1"/>
</dbReference>
<reference evidence="4 5" key="1">
    <citation type="journal article" date="2016" name="Int. J. Syst. Evol. Microbiol.">
        <title>Streptococcuspantholopis sp. nov., isolated from faeces of the Tibetan antelope (Pantholops hodgsonii).</title>
        <authorList>
            <person name="Bai X."/>
            <person name="Xiong Y."/>
            <person name="Lu S."/>
            <person name="Jin D."/>
            <person name="Lai X."/>
            <person name="Yang J."/>
            <person name="Niu L."/>
            <person name="Hu S."/>
            <person name="Meng X."/>
            <person name="Pu J."/>
            <person name="Ye C."/>
            <person name="Xu J."/>
        </authorList>
    </citation>
    <scope>NUCLEOTIDE SEQUENCE [LARGE SCALE GENOMIC DNA]</scope>
    <source>
        <strain evidence="4 5">TA 26</strain>
    </source>
</reference>
<dbReference type="SUPFAM" id="SSF55811">
    <property type="entry name" value="Nudix"/>
    <property type="match status" value="1"/>
</dbReference>
<keyword evidence="5" id="KW-1185">Reference proteome</keyword>
<evidence type="ECO:0000313" key="4">
    <source>
        <dbReference type="EMBL" id="AND80026.1"/>
    </source>
</evidence>
<dbReference type="EMBL" id="CP014699">
    <property type="protein sequence ID" value="AND80026.1"/>
    <property type="molecule type" value="Genomic_DNA"/>
</dbReference>
<dbReference type="PANTHER" id="PTHR43046:SF14">
    <property type="entry name" value="MUTT_NUDIX FAMILY PROTEIN"/>
    <property type="match status" value="1"/>
</dbReference>
<proteinExistence type="predicted"/>
<dbReference type="Proteomes" id="UP000077317">
    <property type="component" value="Chromosome"/>
</dbReference>
<gene>
    <name evidence="4" type="ORF">A0O21_08435</name>
</gene>
<reference evidence="5" key="2">
    <citation type="submission" date="2016-03" db="EMBL/GenBank/DDBJ databases">
        <title>Streptococcus antelopensis sp. nov., isolated from the feces of the Tibetan antelope (Pantholops hodgsonii) in Hoh Xil National Nature Reserve, Qinghai, China.</title>
        <authorList>
            <person name="Bai X."/>
        </authorList>
    </citation>
    <scope>NUCLEOTIDE SEQUENCE [LARGE SCALE GENOMIC DNA]</scope>
    <source>
        <strain evidence="5">TA 26</strain>
    </source>
</reference>
<evidence type="ECO:0000256" key="1">
    <source>
        <dbReference type="ARBA" id="ARBA00001946"/>
    </source>
</evidence>
<comment type="cofactor">
    <cofactor evidence="1">
        <name>Mg(2+)</name>
        <dbReference type="ChEBI" id="CHEBI:18420"/>
    </cofactor>
</comment>
<dbReference type="Gene3D" id="3.90.79.10">
    <property type="entry name" value="Nucleoside Triphosphate Pyrophosphohydrolase"/>
    <property type="match status" value="1"/>
</dbReference>
<dbReference type="KEGG" id="spat:A0O21_08435"/>
<dbReference type="PROSITE" id="PS00893">
    <property type="entry name" value="NUDIX_BOX"/>
    <property type="match status" value="1"/>
</dbReference>
<dbReference type="InterPro" id="IPR020084">
    <property type="entry name" value="NUDIX_hydrolase_CS"/>
</dbReference>
<dbReference type="OrthoDB" id="9816289at2"/>
<dbReference type="Pfam" id="PF00293">
    <property type="entry name" value="NUDIX"/>
    <property type="match status" value="1"/>
</dbReference>
<dbReference type="PROSITE" id="PS51462">
    <property type="entry name" value="NUDIX"/>
    <property type="match status" value="1"/>
</dbReference>
<keyword evidence="2 4" id="KW-0378">Hydrolase</keyword>
<evidence type="ECO:0000313" key="5">
    <source>
        <dbReference type="Proteomes" id="UP000077317"/>
    </source>
</evidence>
<dbReference type="InterPro" id="IPR000086">
    <property type="entry name" value="NUDIX_hydrolase_dom"/>
</dbReference>
<evidence type="ECO:0000259" key="3">
    <source>
        <dbReference type="PROSITE" id="PS51462"/>
    </source>
</evidence>
<evidence type="ECO:0000256" key="2">
    <source>
        <dbReference type="ARBA" id="ARBA00022801"/>
    </source>
</evidence>
<organism evidence="4 5">
    <name type="scientific">Streptococcus pantholopis</name>
    <dbReference type="NCBI Taxonomy" id="1811193"/>
    <lineage>
        <taxon>Bacteria</taxon>
        <taxon>Bacillati</taxon>
        <taxon>Bacillota</taxon>
        <taxon>Bacilli</taxon>
        <taxon>Lactobacillales</taxon>
        <taxon>Streptococcaceae</taxon>
        <taxon>Streptococcus</taxon>
    </lineage>
</organism>
<name>A0A172Q994_9STRE</name>
<feature type="domain" description="Nudix hydrolase" evidence="3">
    <location>
        <begin position="8"/>
        <end position="147"/>
    </location>
</feature>
<sequence>MIDLEDGKFKITVSIILLKENKLLLQLRDNTGYLDGFYDLGVSGHVNSNENFKKAAVREASEELGLKISPEKLVYVTLIQNIRDNYIYIYFLYNISKNEEINIKNNEPNQIKDLLWVKPSSLPENSLPHNIIALKNYESNILYDIIYDEIGDD</sequence>